<evidence type="ECO:0000313" key="2">
    <source>
        <dbReference type="Proteomes" id="UP001054837"/>
    </source>
</evidence>
<protein>
    <submittedName>
        <fullName evidence="1">Uncharacterized protein</fullName>
    </submittedName>
</protein>
<proteinExistence type="predicted"/>
<reference evidence="1 2" key="1">
    <citation type="submission" date="2021-06" db="EMBL/GenBank/DDBJ databases">
        <title>Caerostris darwini draft genome.</title>
        <authorList>
            <person name="Kono N."/>
            <person name="Arakawa K."/>
        </authorList>
    </citation>
    <scope>NUCLEOTIDE SEQUENCE [LARGE SCALE GENOMIC DNA]</scope>
</reference>
<comment type="caution">
    <text evidence="1">The sequence shown here is derived from an EMBL/GenBank/DDBJ whole genome shotgun (WGS) entry which is preliminary data.</text>
</comment>
<organism evidence="1 2">
    <name type="scientific">Caerostris darwini</name>
    <dbReference type="NCBI Taxonomy" id="1538125"/>
    <lineage>
        <taxon>Eukaryota</taxon>
        <taxon>Metazoa</taxon>
        <taxon>Ecdysozoa</taxon>
        <taxon>Arthropoda</taxon>
        <taxon>Chelicerata</taxon>
        <taxon>Arachnida</taxon>
        <taxon>Araneae</taxon>
        <taxon>Araneomorphae</taxon>
        <taxon>Entelegynae</taxon>
        <taxon>Araneoidea</taxon>
        <taxon>Araneidae</taxon>
        <taxon>Caerostris</taxon>
    </lineage>
</organism>
<dbReference type="EMBL" id="BPLQ01013616">
    <property type="protein sequence ID" value="GIY73513.1"/>
    <property type="molecule type" value="Genomic_DNA"/>
</dbReference>
<dbReference type="AlphaFoldDB" id="A0AAV4VU35"/>
<accession>A0AAV4VU35</accession>
<dbReference type="Proteomes" id="UP001054837">
    <property type="component" value="Unassembled WGS sequence"/>
</dbReference>
<gene>
    <name evidence="1" type="ORF">CDAR_481841</name>
</gene>
<name>A0AAV4VU35_9ARAC</name>
<sequence>MYGEPFSPGRPLPTFTYLCLWLVVRRKRVTASHYSRCDPLGQGTSSDQILQAFVGEVFNGGSDMIARVPECQWKFRQVGFDPSSSS</sequence>
<keyword evidence="2" id="KW-1185">Reference proteome</keyword>
<evidence type="ECO:0000313" key="1">
    <source>
        <dbReference type="EMBL" id="GIY73513.1"/>
    </source>
</evidence>